<dbReference type="GO" id="GO:0022832">
    <property type="term" value="F:voltage-gated channel activity"/>
    <property type="evidence" value="ECO:0007669"/>
    <property type="project" value="InterPro"/>
</dbReference>
<name>A0A9Q1CG60_HOLLE</name>
<evidence type="ECO:0000313" key="9">
    <source>
        <dbReference type="Proteomes" id="UP001152320"/>
    </source>
</evidence>
<sequence length="874" mass="100610">MEDDDDTGLLDLEEVEDTEDHEGVDQQTTTASEEAPLRGGVSPAPGDKRWELNYQEAAIFLQEGEDNNRFDTHPRNQSALPAYLIIHNTYFYLIDLASSILLMSLALIEKPAVPVIEADELIHASLELFGLTLIAIGIGMKMRWLGWRSFLKHKRTLIKTVVLVIMYIEAIIVIIRQQSHFRVTRALRPFFFIDCHYCGGVRRALRQIFQSLPPIAEMLILLFYFMLIFATLGFYLFAKVEDDIYFKSIIHSFINLFILQTTANYPDVMMPAYNSSRWSAVFFILFLLLELYFLTNVLLAVVYNTFTDVEKEKFKKLYLHKREGASMAFRRLCSRKHQGLVSLNHFQGLMRYYRPNLSKRDILLAFHTLNSSGTGFLNLSEFTNIYEVSLLQWKEIKDDKLYFENFLSPLDKPFRAIHWLVNQVVFEMIIYIVISVNGVVFIVTTIVTTEKLANEADVMEALQVVHWYDIAFVSFYGVECIIKIIGLGLLKYFGNAWNVFDFFVTFLAIAGIVFQIAEAHFYFVVILRPLRLLRLFKVRKSYRDVAATVRVLLPRMFSMGLVIIIMYYFYAIVGMELFSDAKLENCCQNTSFREYYSNSSAHIQYFWLNNFEHILNTYVTLFELTVGNNWHIIMGAIAETVSEWSIVYFFIFYLSSMVVVTVTVAFILEAFLFRMQFANSEAAQVIEADSAIEVEITLTLGDIESSFTNPSSDLQLAILQNDLRLSQSQSLRFKGERPRTKADLSKTMYAKEVEEWIREADFQEKAELRRFLVREMSRSSLNSMTNSLTTSNDSPLLTRIPFQSNTQTWLGHIPESDEGCPTLRDIHVISTEVENEGTESMEGVPGNEPVQFEVEAQIEVALSGDDGDIPPVRV</sequence>
<feature type="transmembrane region" description="Helical" evidence="6">
    <location>
        <begin position="428"/>
        <end position="449"/>
    </location>
</feature>
<evidence type="ECO:0000256" key="2">
    <source>
        <dbReference type="ARBA" id="ARBA00022692"/>
    </source>
</evidence>
<dbReference type="GO" id="GO:0005216">
    <property type="term" value="F:monoatomic ion channel activity"/>
    <property type="evidence" value="ECO:0007669"/>
    <property type="project" value="InterPro"/>
</dbReference>
<dbReference type="InterPro" id="IPR028801">
    <property type="entry name" value="TPC1_animal"/>
</dbReference>
<dbReference type="FunFam" id="1.10.287.70:FF:000439">
    <property type="entry name" value="Uncharacterized protein"/>
    <property type="match status" value="1"/>
</dbReference>
<dbReference type="Pfam" id="PF00520">
    <property type="entry name" value="Ion_trans"/>
    <property type="match status" value="2"/>
</dbReference>
<accession>A0A9Q1CG60</accession>
<feature type="transmembrane region" description="Helical" evidence="6">
    <location>
        <begin position="547"/>
        <end position="570"/>
    </location>
</feature>
<feature type="transmembrane region" description="Helical" evidence="6">
    <location>
        <begin position="646"/>
        <end position="668"/>
    </location>
</feature>
<dbReference type="Gene3D" id="1.20.120.350">
    <property type="entry name" value="Voltage-gated potassium channels. Chain C"/>
    <property type="match status" value="1"/>
</dbReference>
<dbReference type="InterPro" id="IPR027359">
    <property type="entry name" value="Volt_channel_dom_sf"/>
</dbReference>
<dbReference type="PANTHER" id="PTHR46474:SF1">
    <property type="entry name" value="TWO PORE CHANNEL PROTEIN 1"/>
    <property type="match status" value="1"/>
</dbReference>
<dbReference type="FunFam" id="1.10.287.70:FF:000062">
    <property type="entry name" value="Two pore calcium channel protein 1"/>
    <property type="match status" value="1"/>
</dbReference>
<keyword evidence="3 6" id="KW-1133">Transmembrane helix</keyword>
<evidence type="ECO:0000313" key="8">
    <source>
        <dbReference type="EMBL" id="KAJ8044123.1"/>
    </source>
</evidence>
<dbReference type="SUPFAM" id="SSF81324">
    <property type="entry name" value="Voltage-gated potassium channels"/>
    <property type="match status" value="2"/>
</dbReference>
<feature type="transmembrane region" description="Helical" evidence="6">
    <location>
        <begin position="470"/>
        <end position="490"/>
    </location>
</feature>
<feature type="transmembrane region" description="Helical" evidence="6">
    <location>
        <begin position="215"/>
        <end position="237"/>
    </location>
</feature>
<dbReference type="SUPFAM" id="SSF47473">
    <property type="entry name" value="EF-hand"/>
    <property type="match status" value="1"/>
</dbReference>
<keyword evidence="9" id="KW-1185">Reference proteome</keyword>
<gene>
    <name evidence="8" type="ORF">HOLleu_11503</name>
</gene>
<dbReference type="PANTHER" id="PTHR46474">
    <property type="entry name" value="TWO PORE CALCIUM CHANNEL PROTEIN 1"/>
    <property type="match status" value="1"/>
</dbReference>
<protein>
    <submittedName>
        <fullName evidence="8">Two pore calcium channel protein 1</fullName>
    </submittedName>
</protein>
<comment type="subcellular location">
    <subcellularLocation>
        <location evidence="1">Membrane</location>
        <topology evidence="1">Multi-pass membrane protein</topology>
    </subcellularLocation>
</comment>
<dbReference type="GO" id="GO:0010008">
    <property type="term" value="C:endosome membrane"/>
    <property type="evidence" value="ECO:0007669"/>
    <property type="project" value="TreeGrafter"/>
</dbReference>
<reference evidence="8" key="1">
    <citation type="submission" date="2021-10" db="EMBL/GenBank/DDBJ databases">
        <title>Tropical sea cucumber genome reveals ecological adaptation and Cuvierian tubules defense mechanism.</title>
        <authorList>
            <person name="Chen T."/>
        </authorList>
    </citation>
    <scope>NUCLEOTIDE SEQUENCE</scope>
    <source>
        <strain evidence="8">Nanhai2018</strain>
        <tissue evidence="8">Muscle</tissue>
    </source>
</reference>
<feature type="domain" description="Ion transport" evidence="7">
    <location>
        <begin position="121"/>
        <end position="312"/>
    </location>
</feature>
<feature type="region of interest" description="Disordered" evidence="5">
    <location>
        <begin position="1"/>
        <end position="47"/>
    </location>
</feature>
<keyword evidence="4 6" id="KW-0472">Membrane</keyword>
<evidence type="ECO:0000256" key="6">
    <source>
        <dbReference type="SAM" id="Phobius"/>
    </source>
</evidence>
<comment type="caution">
    <text evidence="8">The sequence shown here is derived from an EMBL/GenBank/DDBJ whole genome shotgun (WGS) entry which is preliminary data.</text>
</comment>
<dbReference type="Proteomes" id="UP001152320">
    <property type="component" value="Chromosome 4"/>
</dbReference>
<evidence type="ECO:0000256" key="3">
    <source>
        <dbReference type="ARBA" id="ARBA00022989"/>
    </source>
</evidence>
<evidence type="ECO:0000259" key="7">
    <source>
        <dbReference type="Pfam" id="PF00520"/>
    </source>
</evidence>
<feature type="transmembrane region" description="Helical" evidence="6">
    <location>
        <begin position="157"/>
        <end position="175"/>
    </location>
</feature>
<organism evidence="8 9">
    <name type="scientific">Holothuria leucospilota</name>
    <name type="common">Black long sea cucumber</name>
    <name type="synonym">Mertensiothuria leucospilota</name>
    <dbReference type="NCBI Taxonomy" id="206669"/>
    <lineage>
        <taxon>Eukaryota</taxon>
        <taxon>Metazoa</taxon>
        <taxon>Echinodermata</taxon>
        <taxon>Eleutherozoa</taxon>
        <taxon>Echinozoa</taxon>
        <taxon>Holothuroidea</taxon>
        <taxon>Aspidochirotacea</taxon>
        <taxon>Aspidochirotida</taxon>
        <taxon>Holothuriidae</taxon>
        <taxon>Holothuria</taxon>
    </lineage>
</organism>
<feature type="transmembrane region" description="Helical" evidence="6">
    <location>
        <begin position="90"/>
        <end position="108"/>
    </location>
</feature>
<dbReference type="OrthoDB" id="10068803at2759"/>
<feature type="transmembrane region" description="Helical" evidence="6">
    <location>
        <begin position="244"/>
        <end position="263"/>
    </location>
</feature>
<evidence type="ECO:0000256" key="1">
    <source>
        <dbReference type="ARBA" id="ARBA00004141"/>
    </source>
</evidence>
<evidence type="ECO:0000256" key="4">
    <source>
        <dbReference type="ARBA" id="ARBA00023136"/>
    </source>
</evidence>
<proteinExistence type="predicted"/>
<feature type="domain" description="Ion transport" evidence="7">
    <location>
        <begin position="425"/>
        <end position="671"/>
    </location>
</feature>
<feature type="transmembrane region" description="Helical" evidence="6">
    <location>
        <begin position="502"/>
        <end position="527"/>
    </location>
</feature>
<dbReference type="EMBL" id="JAIZAY010000004">
    <property type="protein sequence ID" value="KAJ8044123.1"/>
    <property type="molecule type" value="Genomic_DNA"/>
</dbReference>
<dbReference type="AlphaFoldDB" id="A0A9Q1CG60"/>
<feature type="transmembrane region" description="Helical" evidence="6">
    <location>
        <begin position="128"/>
        <end position="145"/>
    </location>
</feature>
<dbReference type="GO" id="GO:0005765">
    <property type="term" value="C:lysosomal membrane"/>
    <property type="evidence" value="ECO:0007669"/>
    <property type="project" value="InterPro"/>
</dbReference>
<dbReference type="InterPro" id="IPR011992">
    <property type="entry name" value="EF-hand-dom_pair"/>
</dbReference>
<feature type="compositionally biased region" description="Acidic residues" evidence="5">
    <location>
        <begin position="1"/>
        <end position="22"/>
    </location>
</feature>
<feature type="transmembrane region" description="Helical" evidence="6">
    <location>
        <begin position="283"/>
        <end position="306"/>
    </location>
</feature>
<dbReference type="Gene3D" id="1.10.287.70">
    <property type="match status" value="2"/>
</dbReference>
<keyword evidence="2 6" id="KW-0812">Transmembrane</keyword>
<dbReference type="InterPro" id="IPR005821">
    <property type="entry name" value="Ion_trans_dom"/>
</dbReference>
<evidence type="ECO:0000256" key="5">
    <source>
        <dbReference type="SAM" id="MobiDB-lite"/>
    </source>
</evidence>